<feature type="compositionally biased region" description="Polar residues" evidence="1">
    <location>
        <begin position="32"/>
        <end position="42"/>
    </location>
</feature>
<proteinExistence type="predicted"/>
<evidence type="ECO:0000313" key="2">
    <source>
        <dbReference type="EMBL" id="SYW78370.1"/>
    </source>
</evidence>
<accession>A0A8H8QL36</accession>
<feature type="compositionally biased region" description="Basic residues" evidence="1">
    <location>
        <begin position="102"/>
        <end position="111"/>
    </location>
</feature>
<feature type="region of interest" description="Disordered" evidence="1">
    <location>
        <begin position="80"/>
        <end position="129"/>
    </location>
</feature>
<keyword evidence="3" id="KW-1185">Reference proteome</keyword>
<organism evidence="2 3">
    <name type="scientific">Ustilago bromivora</name>
    <dbReference type="NCBI Taxonomy" id="307758"/>
    <lineage>
        <taxon>Eukaryota</taxon>
        <taxon>Fungi</taxon>
        <taxon>Dikarya</taxon>
        <taxon>Basidiomycota</taxon>
        <taxon>Ustilaginomycotina</taxon>
        <taxon>Ustilaginomycetes</taxon>
        <taxon>Ustilaginales</taxon>
        <taxon>Ustilaginaceae</taxon>
        <taxon>Ustilago</taxon>
    </lineage>
</organism>
<evidence type="ECO:0000256" key="1">
    <source>
        <dbReference type="SAM" id="MobiDB-lite"/>
    </source>
</evidence>
<sequence length="216" mass="23937">MNGQEIAAATAFPNPAVMTAITSTSDTSASSEQEPTPIQTMQTCPTLVTRDDANAVPPLTPEQGSGYFFLPTRLLMPTTQPQTEEREVIEISDTDDEPCKKGPGRRKKRAASKPTAELRRSRRRTGEPNYAEVRQPFVRGLQAYDLVSHDLAWLKMRYSGVGARVNDYARWLAQMARWANVNALGIQNAIKEGRGEVPLTELPEVRARRQGGAREL</sequence>
<protein>
    <submittedName>
        <fullName evidence="2">Related to TSR3 - protein required for processing of the 20S pre-rRNA</fullName>
    </submittedName>
</protein>
<evidence type="ECO:0000313" key="3">
    <source>
        <dbReference type="Proteomes" id="UP000658997"/>
    </source>
</evidence>
<reference evidence="2" key="1">
    <citation type="submission" date="2018-08" db="EMBL/GenBank/DDBJ databases">
        <authorList>
            <person name="Guldener U."/>
        </authorList>
    </citation>
    <scope>NUCLEOTIDE SEQUENCE</scope>
    <source>
        <strain evidence="2">UB2</strain>
    </source>
</reference>
<dbReference type="EMBL" id="ULHB01000040">
    <property type="protein sequence ID" value="SYW78370.1"/>
    <property type="molecule type" value="Genomic_DNA"/>
</dbReference>
<dbReference type="AlphaFoldDB" id="A0A8H8QL36"/>
<feature type="region of interest" description="Disordered" evidence="1">
    <location>
        <begin position="22"/>
        <end position="42"/>
    </location>
</feature>
<gene>
    <name evidence="2" type="ORF">UBRO2_02562</name>
</gene>
<comment type="caution">
    <text evidence="2">The sequence shown here is derived from an EMBL/GenBank/DDBJ whole genome shotgun (WGS) entry which is preliminary data.</text>
</comment>
<name>A0A8H8QL36_9BASI</name>
<dbReference type="Proteomes" id="UP000658997">
    <property type="component" value="Unassembled WGS sequence"/>
</dbReference>
<feature type="compositionally biased region" description="Low complexity" evidence="1">
    <location>
        <begin position="22"/>
        <end position="31"/>
    </location>
</feature>